<dbReference type="GO" id="GO:0005840">
    <property type="term" value="C:ribosome"/>
    <property type="evidence" value="ECO:0007669"/>
    <property type="project" value="UniProtKB-KW"/>
</dbReference>
<protein>
    <recommendedName>
        <fullName evidence="7">Large ribosomal subunit protein bL35m</fullName>
    </recommendedName>
    <alternativeName>
        <fullName evidence="8">39S ribosomal protein L35, mitochondrial</fullName>
    </alternativeName>
</protein>
<evidence type="ECO:0000256" key="3">
    <source>
        <dbReference type="ARBA" id="ARBA00022946"/>
    </source>
</evidence>
<dbReference type="InterPro" id="IPR037229">
    <property type="entry name" value="Ribosomal_bL35_sf"/>
</dbReference>
<comment type="subcellular location">
    <subcellularLocation>
        <location evidence="1">Mitochondrion</location>
    </subcellularLocation>
</comment>
<keyword evidence="5" id="KW-0496">Mitochondrion</keyword>
<proteinExistence type="evidence at transcript level"/>
<evidence type="ECO:0000256" key="4">
    <source>
        <dbReference type="ARBA" id="ARBA00022980"/>
    </source>
</evidence>
<dbReference type="EMBL" id="GANO01004181">
    <property type="protein sequence ID" value="JAB55690.1"/>
    <property type="molecule type" value="mRNA"/>
</dbReference>
<name>U5EQL9_9DIPT</name>
<dbReference type="InterPro" id="IPR021137">
    <property type="entry name" value="Ribosomal_bL35-like"/>
</dbReference>
<keyword evidence="4 9" id="KW-0689">Ribosomal protein</keyword>
<dbReference type="PANTHER" id="PTHR15909">
    <property type="entry name" value="39S RIBOSOMAL PROTEIN L35, MITOCHONDRIAL"/>
    <property type="match status" value="1"/>
</dbReference>
<sequence length="183" mass="21826">MFRRAASLVIRQYCYTKINPNSLKTSNHLNNLVRNFSSLQIASNSSSKTTNVLNLANQNQILKISANILPNYETKRNLIKFSLRSGKRKSVKAVLKRFKRLHWGIWIRTIAGRHKRMWRKTAARKRRVRQHVFCNASQSYKLDKMVTMYWKRPKYYVNDPYTPYHTRNEFSFTSSKRIPFSYE</sequence>
<keyword evidence="3" id="KW-0809">Transit peptide</keyword>
<dbReference type="GO" id="GO:1990904">
    <property type="term" value="C:ribonucleoprotein complex"/>
    <property type="evidence" value="ECO:0007669"/>
    <property type="project" value="UniProtKB-KW"/>
</dbReference>
<evidence type="ECO:0000256" key="2">
    <source>
        <dbReference type="ARBA" id="ARBA00006598"/>
    </source>
</evidence>
<evidence type="ECO:0000256" key="1">
    <source>
        <dbReference type="ARBA" id="ARBA00004173"/>
    </source>
</evidence>
<dbReference type="AlphaFoldDB" id="U5EQL9"/>
<evidence type="ECO:0000256" key="5">
    <source>
        <dbReference type="ARBA" id="ARBA00023128"/>
    </source>
</evidence>
<keyword evidence="6" id="KW-0687">Ribonucleoprotein</keyword>
<dbReference type="GO" id="GO:0003735">
    <property type="term" value="F:structural constituent of ribosome"/>
    <property type="evidence" value="ECO:0007669"/>
    <property type="project" value="InterPro"/>
</dbReference>
<dbReference type="GO" id="GO:0005739">
    <property type="term" value="C:mitochondrion"/>
    <property type="evidence" value="ECO:0007669"/>
    <property type="project" value="UniProtKB-SubCell"/>
</dbReference>
<comment type="similarity">
    <text evidence="2">Belongs to the bacterial ribosomal protein bL35 family.</text>
</comment>
<evidence type="ECO:0000256" key="8">
    <source>
        <dbReference type="ARBA" id="ARBA00035418"/>
    </source>
</evidence>
<evidence type="ECO:0000256" key="6">
    <source>
        <dbReference type="ARBA" id="ARBA00023274"/>
    </source>
</evidence>
<dbReference type="InterPro" id="IPR019338">
    <property type="entry name" value="Ribosomal_bL35m"/>
</dbReference>
<dbReference type="PANTHER" id="PTHR15909:SF0">
    <property type="entry name" value="LARGE RIBOSOMAL SUBUNIT PROTEIN BL35M"/>
    <property type="match status" value="1"/>
</dbReference>
<dbReference type="SUPFAM" id="SSF143034">
    <property type="entry name" value="L35p-like"/>
    <property type="match status" value="1"/>
</dbReference>
<dbReference type="GO" id="GO:0006412">
    <property type="term" value="P:translation"/>
    <property type="evidence" value="ECO:0007669"/>
    <property type="project" value="InterPro"/>
</dbReference>
<reference evidence="9" key="1">
    <citation type="journal article" date="2014" name="Insect Biochem. Mol. Biol.">
        <title>An insight into the sialome of the frog biting fly, Corethrella appendiculata.</title>
        <authorList>
            <person name="Ribeiro J.M.C."/>
            <person name="Chagas A.C."/>
            <person name="Pham V.M."/>
            <person name="Lounibos L.P."/>
            <person name="Calvo E."/>
        </authorList>
    </citation>
    <scope>NUCLEOTIDE SEQUENCE</scope>
    <source>
        <tissue evidence="9">Salivary glands</tissue>
    </source>
</reference>
<organism evidence="9">
    <name type="scientific">Corethrella appendiculata</name>
    <dbReference type="NCBI Taxonomy" id="1370023"/>
    <lineage>
        <taxon>Eukaryota</taxon>
        <taxon>Metazoa</taxon>
        <taxon>Ecdysozoa</taxon>
        <taxon>Arthropoda</taxon>
        <taxon>Hexapoda</taxon>
        <taxon>Insecta</taxon>
        <taxon>Pterygota</taxon>
        <taxon>Neoptera</taxon>
        <taxon>Endopterygota</taxon>
        <taxon>Diptera</taxon>
        <taxon>Nematocera</taxon>
        <taxon>Culicoidea</taxon>
        <taxon>Chaoboridae</taxon>
        <taxon>Corethrella</taxon>
    </lineage>
</organism>
<accession>U5EQL9</accession>
<evidence type="ECO:0000313" key="9">
    <source>
        <dbReference type="EMBL" id="JAB55690.1"/>
    </source>
</evidence>
<dbReference type="Pfam" id="PF01632">
    <property type="entry name" value="Ribosomal_L35p"/>
    <property type="match status" value="1"/>
</dbReference>
<evidence type="ECO:0000256" key="7">
    <source>
        <dbReference type="ARBA" id="ARBA00035273"/>
    </source>
</evidence>